<feature type="compositionally biased region" description="Low complexity" evidence="1">
    <location>
        <begin position="29"/>
        <end position="40"/>
    </location>
</feature>
<accession>A0A1A8CK18</accession>
<feature type="non-terminal residue" evidence="2">
    <location>
        <position position="66"/>
    </location>
</feature>
<proteinExistence type="predicted"/>
<feature type="region of interest" description="Disordered" evidence="1">
    <location>
        <begin position="10"/>
        <end position="40"/>
    </location>
</feature>
<dbReference type="AlphaFoldDB" id="A0A1A8CK18"/>
<protein>
    <submittedName>
        <fullName evidence="2">Transcription factor 23</fullName>
    </submittedName>
</protein>
<organism evidence="2">
    <name type="scientific">Nothobranchius kadleci</name>
    <name type="common">African annual killifish</name>
    <dbReference type="NCBI Taxonomy" id="1051664"/>
    <lineage>
        <taxon>Eukaryota</taxon>
        <taxon>Metazoa</taxon>
        <taxon>Chordata</taxon>
        <taxon>Craniata</taxon>
        <taxon>Vertebrata</taxon>
        <taxon>Euteleostomi</taxon>
        <taxon>Actinopterygii</taxon>
        <taxon>Neopterygii</taxon>
        <taxon>Teleostei</taxon>
        <taxon>Neoteleostei</taxon>
        <taxon>Acanthomorphata</taxon>
        <taxon>Ovalentaria</taxon>
        <taxon>Atherinomorphae</taxon>
        <taxon>Cyprinodontiformes</taxon>
        <taxon>Nothobranchiidae</taxon>
        <taxon>Nothobranchius</taxon>
    </lineage>
</organism>
<evidence type="ECO:0000256" key="1">
    <source>
        <dbReference type="SAM" id="MobiDB-lite"/>
    </source>
</evidence>
<evidence type="ECO:0000313" key="2">
    <source>
        <dbReference type="EMBL" id="SBP79106.1"/>
    </source>
</evidence>
<feature type="non-terminal residue" evidence="2">
    <location>
        <position position="1"/>
    </location>
</feature>
<reference evidence="2" key="1">
    <citation type="submission" date="2016-05" db="EMBL/GenBank/DDBJ databases">
        <authorList>
            <person name="Lavstsen T."/>
            <person name="Jespersen J.S."/>
        </authorList>
    </citation>
    <scope>NUCLEOTIDE SEQUENCE</scope>
    <source>
        <tissue evidence="2">Brain</tissue>
    </source>
</reference>
<gene>
    <name evidence="2" type="primary">TCF23</name>
</gene>
<name>A0A1A8CK18_NOTKA</name>
<reference evidence="2" key="2">
    <citation type="submission" date="2016-06" db="EMBL/GenBank/DDBJ databases">
        <title>The genome of a short-lived fish provides insights into sex chromosome evolution and the genetic control of aging.</title>
        <authorList>
            <person name="Reichwald K."/>
            <person name="Felder M."/>
            <person name="Petzold A."/>
            <person name="Koch P."/>
            <person name="Groth M."/>
            <person name="Platzer M."/>
        </authorList>
    </citation>
    <scope>NUCLEOTIDE SEQUENCE</scope>
    <source>
        <tissue evidence="2">Brain</tissue>
    </source>
</reference>
<sequence length="66" mass="7476">AQLKQLMFGFMTDPQNPHARPGGRKHTSHSTNHTNHNSSPLLHFHFTVTHTTKLTMQLLVAVTFDL</sequence>
<dbReference type="EMBL" id="HADZ01015165">
    <property type="protein sequence ID" value="SBP79106.1"/>
    <property type="molecule type" value="Transcribed_RNA"/>
</dbReference>